<dbReference type="SUPFAM" id="SSF52172">
    <property type="entry name" value="CheY-like"/>
    <property type="match status" value="1"/>
</dbReference>
<evidence type="ECO:0000256" key="2">
    <source>
        <dbReference type="PROSITE-ProRule" id="PRU00169"/>
    </source>
</evidence>
<protein>
    <submittedName>
        <fullName evidence="4">Response regulator</fullName>
    </submittedName>
</protein>
<dbReference type="InterPro" id="IPR011006">
    <property type="entry name" value="CheY-like_superfamily"/>
</dbReference>
<dbReference type="Pfam" id="PF00072">
    <property type="entry name" value="Response_reg"/>
    <property type="match status" value="1"/>
</dbReference>
<reference evidence="4 5" key="1">
    <citation type="submission" date="2019-08" db="EMBL/GenBank/DDBJ databases">
        <authorList>
            <person name="Luo N."/>
        </authorList>
    </citation>
    <scope>NUCLEOTIDE SEQUENCE [LARGE SCALE GENOMIC DNA]</scope>
    <source>
        <strain evidence="4 5">NCIMB 9442</strain>
    </source>
</reference>
<dbReference type="EMBL" id="VRYY01000002">
    <property type="protein sequence ID" value="MBG3875463.1"/>
    <property type="molecule type" value="Genomic_DNA"/>
</dbReference>
<dbReference type="SMART" id="SM00448">
    <property type="entry name" value="REC"/>
    <property type="match status" value="1"/>
</dbReference>
<dbReference type="InterPro" id="IPR001789">
    <property type="entry name" value="Sig_transdc_resp-reg_receiver"/>
</dbReference>
<organism evidence="4 5">
    <name type="scientific">Nitratidesulfovibrio oxamicus</name>
    <dbReference type="NCBI Taxonomy" id="32016"/>
    <lineage>
        <taxon>Bacteria</taxon>
        <taxon>Pseudomonadati</taxon>
        <taxon>Thermodesulfobacteriota</taxon>
        <taxon>Desulfovibrionia</taxon>
        <taxon>Desulfovibrionales</taxon>
        <taxon>Desulfovibrionaceae</taxon>
        <taxon>Nitratidesulfovibrio</taxon>
    </lineage>
</organism>
<evidence type="ECO:0000259" key="3">
    <source>
        <dbReference type="PROSITE" id="PS50110"/>
    </source>
</evidence>
<proteinExistence type="predicted"/>
<keyword evidence="5" id="KW-1185">Reference proteome</keyword>
<evidence type="ECO:0000256" key="1">
    <source>
        <dbReference type="ARBA" id="ARBA00022553"/>
    </source>
</evidence>
<dbReference type="CDD" id="cd00156">
    <property type="entry name" value="REC"/>
    <property type="match status" value="1"/>
</dbReference>
<evidence type="ECO:0000313" key="4">
    <source>
        <dbReference type="EMBL" id="MBG3875463.1"/>
    </source>
</evidence>
<dbReference type="InterPro" id="IPR050595">
    <property type="entry name" value="Bact_response_regulator"/>
</dbReference>
<comment type="caution">
    <text evidence="4">The sequence shown here is derived from an EMBL/GenBank/DDBJ whole genome shotgun (WGS) entry which is preliminary data.</text>
</comment>
<feature type="domain" description="Response regulatory" evidence="3">
    <location>
        <begin position="19"/>
        <end position="131"/>
    </location>
</feature>
<feature type="modified residue" description="4-aspartylphosphate" evidence="2">
    <location>
        <position position="68"/>
    </location>
</feature>
<accession>A0ABS0IZ38</accession>
<dbReference type="Gene3D" id="3.40.50.2300">
    <property type="match status" value="1"/>
</dbReference>
<sequence>MANATQARNTQARNTQAKSILVVEDDPDIAAYLVSLFRTNGYRADAATEGPDAVEMARARRPDLVTLDLEMPRQWGPRVYRELMDLPGGAHIPVVLVTGLGGLHLMVPNAVGTVDKPFDPDLMLGIVRRALGE</sequence>
<dbReference type="PROSITE" id="PS50110">
    <property type="entry name" value="RESPONSE_REGULATORY"/>
    <property type="match status" value="1"/>
</dbReference>
<dbReference type="Proteomes" id="UP001194469">
    <property type="component" value="Unassembled WGS sequence"/>
</dbReference>
<gene>
    <name evidence="4" type="ORF">FVW20_00075</name>
</gene>
<name>A0ABS0IZ38_9BACT</name>
<dbReference type="PANTHER" id="PTHR44591">
    <property type="entry name" value="STRESS RESPONSE REGULATOR PROTEIN 1"/>
    <property type="match status" value="1"/>
</dbReference>
<evidence type="ECO:0000313" key="5">
    <source>
        <dbReference type="Proteomes" id="UP001194469"/>
    </source>
</evidence>
<keyword evidence="1 2" id="KW-0597">Phosphoprotein</keyword>
<dbReference type="RefSeq" id="WP_196607758.1">
    <property type="nucleotide sequence ID" value="NZ_VRYY01000002.1"/>
</dbReference>
<dbReference type="PANTHER" id="PTHR44591:SF3">
    <property type="entry name" value="RESPONSE REGULATORY DOMAIN-CONTAINING PROTEIN"/>
    <property type="match status" value="1"/>
</dbReference>